<name>A0A2G8K390_STIJA</name>
<accession>A0A2G8K390</accession>
<protein>
    <submittedName>
        <fullName evidence="2">Putative ryncolin-1-like</fullName>
    </submittedName>
</protein>
<evidence type="ECO:0000259" key="1">
    <source>
        <dbReference type="PROSITE" id="PS51406"/>
    </source>
</evidence>
<dbReference type="PROSITE" id="PS51406">
    <property type="entry name" value="FIBRINOGEN_C_2"/>
    <property type="match status" value="1"/>
</dbReference>
<dbReference type="PANTHER" id="PTHR19143:SF458">
    <property type="entry name" value="FIBRINOGEN C-TERMINAL DOMAIN-CONTAINING PROTEIN-RELATED"/>
    <property type="match status" value="1"/>
</dbReference>
<keyword evidence="3" id="KW-1185">Reference proteome</keyword>
<sequence length="170" mass="19705">MDDTQSFDLGWSDYKAGFGNLSENFWLGNEKIYSLTNQRQYELRIDLGNVDNQKFYAIYDSFSISDESQEYTLRLGSYSGDAGDALSFHKDYPFSTWDNDNDALDADHLSSYYNNIAYQEQGGWWHRNYQLSGYVSSLNSAGWSHESLWHTTEVRMAQINYSDMKIRAIA</sequence>
<dbReference type="InterPro" id="IPR014716">
    <property type="entry name" value="Fibrinogen_a/b/g_C_1"/>
</dbReference>
<dbReference type="InterPro" id="IPR050373">
    <property type="entry name" value="Fibrinogen_C-term_domain"/>
</dbReference>
<dbReference type="OrthoDB" id="6130531at2759"/>
<dbReference type="STRING" id="307972.A0A2G8K390"/>
<proteinExistence type="predicted"/>
<reference evidence="2 3" key="1">
    <citation type="journal article" date="2017" name="PLoS Biol.">
        <title>The sea cucumber genome provides insights into morphological evolution and visceral regeneration.</title>
        <authorList>
            <person name="Zhang X."/>
            <person name="Sun L."/>
            <person name="Yuan J."/>
            <person name="Sun Y."/>
            <person name="Gao Y."/>
            <person name="Zhang L."/>
            <person name="Li S."/>
            <person name="Dai H."/>
            <person name="Hamel J.F."/>
            <person name="Liu C."/>
            <person name="Yu Y."/>
            <person name="Liu S."/>
            <person name="Lin W."/>
            <person name="Guo K."/>
            <person name="Jin S."/>
            <person name="Xu P."/>
            <person name="Storey K.B."/>
            <person name="Huan P."/>
            <person name="Zhang T."/>
            <person name="Zhou Y."/>
            <person name="Zhang J."/>
            <person name="Lin C."/>
            <person name="Li X."/>
            <person name="Xing L."/>
            <person name="Huo D."/>
            <person name="Sun M."/>
            <person name="Wang L."/>
            <person name="Mercier A."/>
            <person name="Li F."/>
            <person name="Yang H."/>
            <person name="Xiang J."/>
        </authorList>
    </citation>
    <scope>NUCLEOTIDE SEQUENCE [LARGE SCALE GENOMIC DNA]</scope>
    <source>
        <strain evidence="2">Shaxun</strain>
        <tissue evidence="2">Muscle</tissue>
    </source>
</reference>
<dbReference type="EMBL" id="MRZV01000932">
    <property type="protein sequence ID" value="PIK42471.1"/>
    <property type="molecule type" value="Genomic_DNA"/>
</dbReference>
<feature type="domain" description="Fibrinogen C-terminal" evidence="1">
    <location>
        <begin position="1"/>
        <end position="170"/>
    </location>
</feature>
<comment type="caution">
    <text evidence="2">The sequence shown here is derived from an EMBL/GenBank/DDBJ whole genome shotgun (WGS) entry which is preliminary data.</text>
</comment>
<dbReference type="SUPFAM" id="SSF56496">
    <property type="entry name" value="Fibrinogen C-terminal domain-like"/>
    <property type="match status" value="1"/>
</dbReference>
<organism evidence="2 3">
    <name type="scientific">Stichopus japonicus</name>
    <name type="common">Sea cucumber</name>
    <dbReference type="NCBI Taxonomy" id="307972"/>
    <lineage>
        <taxon>Eukaryota</taxon>
        <taxon>Metazoa</taxon>
        <taxon>Echinodermata</taxon>
        <taxon>Eleutherozoa</taxon>
        <taxon>Echinozoa</taxon>
        <taxon>Holothuroidea</taxon>
        <taxon>Aspidochirotacea</taxon>
        <taxon>Aspidochirotida</taxon>
        <taxon>Stichopodidae</taxon>
        <taxon>Apostichopus</taxon>
    </lineage>
</organism>
<evidence type="ECO:0000313" key="2">
    <source>
        <dbReference type="EMBL" id="PIK42471.1"/>
    </source>
</evidence>
<dbReference type="SMART" id="SM00186">
    <property type="entry name" value="FBG"/>
    <property type="match status" value="1"/>
</dbReference>
<dbReference type="Gene3D" id="3.90.215.10">
    <property type="entry name" value="Gamma Fibrinogen, chain A, domain 1"/>
    <property type="match status" value="1"/>
</dbReference>
<dbReference type="AlphaFoldDB" id="A0A2G8K390"/>
<dbReference type="Pfam" id="PF00147">
    <property type="entry name" value="Fibrinogen_C"/>
    <property type="match status" value="1"/>
</dbReference>
<dbReference type="InterPro" id="IPR002181">
    <property type="entry name" value="Fibrinogen_a/b/g_C_dom"/>
</dbReference>
<gene>
    <name evidence="2" type="ORF">BSL78_20677</name>
</gene>
<dbReference type="PANTHER" id="PTHR19143">
    <property type="entry name" value="FIBRINOGEN/TENASCIN/ANGIOPOEITIN"/>
    <property type="match status" value="1"/>
</dbReference>
<dbReference type="InterPro" id="IPR036056">
    <property type="entry name" value="Fibrinogen-like_C"/>
</dbReference>
<dbReference type="GO" id="GO:0005615">
    <property type="term" value="C:extracellular space"/>
    <property type="evidence" value="ECO:0007669"/>
    <property type="project" value="TreeGrafter"/>
</dbReference>
<evidence type="ECO:0000313" key="3">
    <source>
        <dbReference type="Proteomes" id="UP000230750"/>
    </source>
</evidence>
<dbReference type="Proteomes" id="UP000230750">
    <property type="component" value="Unassembled WGS sequence"/>
</dbReference>